<keyword evidence="3" id="KW-1185">Reference proteome</keyword>
<evidence type="ECO:0000313" key="2">
    <source>
        <dbReference type="EMBL" id="GAA0186832.1"/>
    </source>
</evidence>
<sequence length="327" mass="35611">MSDSTNSLPKSQGYNSELFEEDLVDLRSHYDIPNSVLLHHPRPTDRANTLPPRLRTFFVVALDNACSEGRLPLFHREDGHEEFLRSFLLQGGTRYLETLLLLRLGPPTPKPEEDEALSHLLRSLLLPFSPGPLAIGLAHPLVKHLRQTARGQNPLPSTPQAPGAALVDAGEQHSTTVFLEPEDRGGVGLAVPQTPSSVPFSALESQPMKQAMSPPGGSLPPRKRMESPMEVLEPHSPRGVKHSTLQEKYAVGARRLEAGRNDTNQEPLAGSTDEKPVPGANHGGRLEGTRTLEGLGELVRGSDGGATCFFSTLPTLWRRPSGQCRLD</sequence>
<gene>
    <name evidence="2" type="ORF">LIER_34120</name>
</gene>
<name>A0AAV3S025_LITER</name>
<reference evidence="2 3" key="1">
    <citation type="submission" date="2024-01" db="EMBL/GenBank/DDBJ databases">
        <title>The complete chloroplast genome sequence of Lithospermum erythrorhizon: insights into the phylogenetic relationship among Boraginaceae species and the maternal lineages of purple gromwells.</title>
        <authorList>
            <person name="Okada T."/>
            <person name="Watanabe K."/>
        </authorList>
    </citation>
    <scope>NUCLEOTIDE SEQUENCE [LARGE SCALE GENOMIC DNA]</scope>
</reference>
<dbReference type="Proteomes" id="UP001454036">
    <property type="component" value="Unassembled WGS sequence"/>
</dbReference>
<comment type="caution">
    <text evidence="2">The sequence shown here is derived from an EMBL/GenBank/DDBJ whole genome shotgun (WGS) entry which is preliminary data.</text>
</comment>
<evidence type="ECO:0000313" key="3">
    <source>
        <dbReference type="Proteomes" id="UP001454036"/>
    </source>
</evidence>
<dbReference type="EMBL" id="BAABME010014081">
    <property type="protein sequence ID" value="GAA0186832.1"/>
    <property type="molecule type" value="Genomic_DNA"/>
</dbReference>
<feature type="compositionally biased region" description="Basic and acidic residues" evidence="1">
    <location>
        <begin position="223"/>
        <end position="236"/>
    </location>
</feature>
<proteinExistence type="predicted"/>
<protein>
    <submittedName>
        <fullName evidence="2">Uncharacterized protein</fullName>
    </submittedName>
</protein>
<organism evidence="2 3">
    <name type="scientific">Lithospermum erythrorhizon</name>
    <name type="common">Purple gromwell</name>
    <name type="synonym">Lithospermum officinale var. erythrorhizon</name>
    <dbReference type="NCBI Taxonomy" id="34254"/>
    <lineage>
        <taxon>Eukaryota</taxon>
        <taxon>Viridiplantae</taxon>
        <taxon>Streptophyta</taxon>
        <taxon>Embryophyta</taxon>
        <taxon>Tracheophyta</taxon>
        <taxon>Spermatophyta</taxon>
        <taxon>Magnoliopsida</taxon>
        <taxon>eudicotyledons</taxon>
        <taxon>Gunneridae</taxon>
        <taxon>Pentapetalae</taxon>
        <taxon>asterids</taxon>
        <taxon>lamiids</taxon>
        <taxon>Boraginales</taxon>
        <taxon>Boraginaceae</taxon>
        <taxon>Boraginoideae</taxon>
        <taxon>Lithospermeae</taxon>
        <taxon>Lithospermum</taxon>
    </lineage>
</organism>
<accession>A0AAV3S025</accession>
<dbReference type="AlphaFoldDB" id="A0AAV3S025"/>
<feature type="region of interest" description="Disordered" evidence="1">
    <location>
        <begin position="197"/>
        <end position="288"/>
    </location>
</feature>
<feature type="compositionally biased region" description="Polar residues" evidence="1">
    <location>
        <begin position="197"/>
        <end position="208"/>
    </location>
</feature>
<evidence type="ECO:0000256" key="1">
    <source>
        <dbReference type="SAM" id="MobiDB-lite"/>
    </source>
</evidence>